<feature type="transmembrane region" description="Helical" evidence="9">
    <location>
        <begin position="178"/>
        <end position="201"/>
    </location>
</feature>
<evidence type="ECO:0000256" key="9">
    <source>
        <dbReference type="SAM" id="Phobius"/>
    </source>
</evidence>
<organism evidence="10 11">
    <name type="scientific">Pseudomonas straminea</name>
    <dbReference type="NCBI Taxonomy" id="47882"/>
    <lineage>
        <taxon>Bacteria</taxon>
        <taxon>Pseudomonadati</taxon>
        <taxon>Pseudomonadota</taxon>
        <taxon>Gammaproteobacteria</taxon>
        <taxon>Pseudomonadales</taxon>
        <taxon>Pseudomonadaceae</taxon>
        <taxon>Phytopseudomonas</taxon>
    </lineage>
</organism>
<dbReference type="CDD" id="cd10322">
    <property type="entry name" value="SLC5sbd"/>
    <property type="match status" value="1"/>
</dbReference>
<comment type="subcellular location">
    <subcellularLocation>
        <location evidence="1">Membrane</location>
        <topology evidence="1">Multi-pass membrane protein</topology>
    </subcellularLocation>
</comment>
<dbReference type="GO" id="GO:0005886">
    <property type="term" value="C:plasma membrane"/>
    <property type="evidence" value="ECO:0007669"/>
    <property type="project" value="TreeGrafter"/>
</dbReference>
<evidence type="ECO:0000256" key="5">
    <source>
        <dbReference type="ARBA" id="ARBA00022847"/>
    </source>
</evidence>
<evidence type="ECO:0000256" key="3">
    <source>
        <dbReference type="ARBA" id="ARBA00022448"/>
    </source>
</evidence>
<dbReference type="GO" id="GO:0015293">
    <property type="term" value="F:symporter activity"/>
    <property type="evidence" value="ECO:0007669"/>
    <property type="project" value="UniProtKB-KW"/>
</dbReference>
<feature type="transmembrane region" description="Helical" evidence="9">
    <location>
        <begin position="410"/>
        <end position="427"/>
    </location>
</feature>
<feature type="transmembrane region" description="Helical" evidence="9">
    <location>
        <begin position="308"/>
        <end position="337"/>
    </location>
</feature>
<dbReference type="AlphaFoldDB" id="A0A1I1S5B0"/>
<feature type="transmembrane region" description="Helical" evidence="9">
    <location>
        <begin position="263"/>
        <end position="288"/>
    </location>
</feature>
<evidence type="ECO:0000313" key="10">
    <source>
        <dbReference type="EMBL" id="SFD41522.1"/>
    </source>
</evidence>
<evidence type="ECO:0000256" key="7">
    <source>
        <dbReference type="ARBA" id="ARBA00023136"/>
    </source>
</evidence>
<sequence>METFNTQGTLIIIGMVVVYILFTSWLTMLIRSKNTEQYMVASRSMPAFIVGMLMMSEYIGAKSTIGTAQAAFESGMAAAWAVVAAAIGFPLFAILMARKLYSSGEYTISGFIERRYGYGAKMMVSVIMIYALLLVNVGNYVSGAAAIATVMHINLPTAAFITAIVSTLYYAFGGMKSVAYISVLHTVVKYAGVMIVLWVALKLAGGFDQVHQGLPAHYFTWDGAIGGSKVMAWIIGTVGAIFSTQYIMQAISTTKSPTAARNAALWAGLMCLPISIALGVIGVVSKYLHPDMDSLYALPVFLQSMSPWMAGVVTISLVASVFVGVSAVALAITSLVVRDFYVPLRKPNAEREFRMTKVISLVVGFAPLVFVFAAPEILNLSFFTRALRLSITVIALVAIYLPLFATGRGATWGLGAATVTTSVWYLMGNPYGIDNMYIALITPAVVICIERLLPRSNKAANASEVTNANS</sequence>
<evidence type="ECO:0000256" key="6">
    <source>
        <dbReference type="ARBA" id="ARBA00022989"/>
    </source>
</evidence>
<feature type="transmembrane region" description="Helical" evidence="9">
    <location>
        <begin position="6"/>
        <end position="26"/>
    </location>
</feature>
<evidence type="ECO:0000313" key="11">
    <source>
        <dbReference type="Proteomes" id="UP000243950"/>
    </source>
</evidence>
<protein>
    <submittedName>
        <fullName evidence="10">Solute:Na+ symporter, SSS family</fullName>
    </submittedName>
</protein>
<reference evidence="11" key="1">
    <citation type="submission" date="2016-10" db="EMBL/GenBank/DDBJ databases">
        <authorList>
            <person name="Varghese N."/>
            <person name="Submissions S."/>
        </authorList>
    </citation>
    <scope>NUCLEOTIDE SEQUENCE [LARGE SCALE GENOMIC DNA]</scope>
    <source>
        <strain evidence="11">JCM 2783</strain>
    </source>
</reference>
<keyword evidence="11" id="KW-1185">Reference proteome</keyword>
<keyword evidence="4 9" id="KW-0812">Transmembrane</keyword>
<name>A0A1I1S5B0_PSEOC</name>
<feature type="transmembrane region" description="Helical" evidence="9">
    <location>
        <begin position="358"/>
        <end position="374"/>
    </location>
</feature>
<feature type="transmembrane region" description="Helical" evidence="9">
    <location>
        <begin position="386"/>
        <end position="403"/>
    </location>
</feature>
<proteinExistence type="inferred from homology"/>
<dbReference type="PROSITE" id="PS50283">
    <property type="entry name" value="NA_SOLUT_SYMP_3"/>
    <property type="match status" value="1"/>
</dbReference>
<dbReference type="EMBL" id="FOMO01000001">
    <property type="protein sequence ID" value="SFD41522.1"/>
    <property type="molecule type" value="Genomic_DNA"/>
</dbReference>
<dbReference type="InterPro" id="IPR001734">
    <property type="entry name" value="Na/solute_symporter"/>
</dbReference>
<comment type="similarity">
    <text evidence="2 8">Belongs to the sodium:solute symporter (SSF) (TC 2.A.21) family.</text>
</comment>
<feature type="transmembrane region" description="Helical" evidence="9">
    <location>
        <begin position="77"/>
        <end position="97"/>
    </location>
</feature>
<keyword evidence="3" id="KW-0813">Transport</keyword>
<evidence type="ECO:0000256" key="8">
    <source>
        <dbReference type="RuleBase" id="RU362091"/>
    </source>
</evidence>
<evidence type="ECO:0000256" key="2">
    <source>
        <dbReference type="ARBA" id="ARBA00006434"/>
    </source>
</evidence>
<feature type="transmembrane region" description="Helical" evidence="9">
    <location>
        <begin position="230"/>
        <end position="251"/>
    </location>
</feature>
<keyword evidence="6 9" id="KW-1133">Transmembrane helix</keyword>
<feature type="transmembrane region" description="Helical" evidence="9">
    <location>
        <begin position="118"/>
        <end position="138"/>
    </location>
</feature>
<dbReference type="PANTHER" id="PTHR48086">
    <property type="entry name" value="SODIUM/PROLINE SYMPORTER-RELATED"/>
    <property type="match status" value="1"/>
</dbReference>
<evidence type="ECO:0000256" key="1">
    <source>
        <dbReference type="ARBA" id="ARBA00004141"/>
    </source>
</evidence>
<dbReference type="InterPro" id="IPR050277">
    <property type="entry name" value="Sodium:Solute_Symporter"/>
</dbReference>
<dbReference type="RefSeq" id="WP_093501240.1">
    <property type="nucleotide sequence ID" value="NZ_BSSG01000001.1"/>
</dbReference>
<feature type="transmembrane region" description="Helical" evidence="9">
    <location>
        <begin position="47"/>
        <end position="65"/>
    </location>
</feature>
<keyword evidence="5" id="KW-0769">Symport</keyword>
<feature type="transmembrane region" description="Helical" evidence="9">
    <location>
        <begin position="433"/>
        <end position="453"/>
    </location>
</feature>
<dbReference type="PANTHER" id="PTHR48086:SF7">
    <property type="entry name" value="SODIUM-SOLUTE SYMPORTER-RELATED"/>
    <property type="match status" value="1"/>
</dbReference>
<dbReference type="Proteomes" id="UP000243950">
    <property type="component" value="Unassembled WGS sequence"/>
</dbReference>
<keyword evidence="7 9" id="KW-0472">Membrane</keyword>
<dbReference type="Pfam" id="PF00474">
    <property type="entry name" value="SSF"/>
    <property type="match status" value="1"/>
</dbReference>
<evidence type="ECO:0000256" key="4">
    <source>
        <dbReference type="ARBA" id="ARBA00022692"/>
    </source>
</evidence>
<dbReference type="Gene3D" id="1.20.1730.10">
    <property type="entry name" value="Sodium/glucose cotransporter"/>
    <property type="match status" value="1"/>
</dbReference>
<gene>
    <name evidence="10" type="ORF">SAMN05216372_101716</name>
</gene>
<accession>A0A1I1S5B0</accession>
<dbReference type="InterPro" id="IPR038377">
    <property type="entry name" value="Na/Glc_symporter_sf"/>
</dbReference>
<feature type="transmembrane region" description="Helical" evidence="9">
    <location>
        <begin position="144"/>
        <end position="171"/>
    </location>
</feature>